<keyword evidence="7" id="KW-1185">Reference proteome</keyword>
<feature type="region of interest" description="Disordered" evidence="5">
    <location>
        <begin position="354"/>
        <end position="377"/>
    </location>
</feature>
<name>A0A8S0ZDR7_ARCPL</name>
<protein>
    <recommendedName>
        <fullName evidence="8">U3 small nucleolar RNA-associated protein 14</fullName>
    </recommendedName>
</protein>
<dbReference type="GO" id="GO:0032040">
    <property type="term" value="C:small-subunit processome"/>
    <property type="evidence" value="ECO:0007669"/>
    <property type="project" value="InterPro"/>
</dbReference>
<evidence type="ECO:0000313" key="7">
    <source>
        <dbReference type="Proteomes" id="UP000494106"/>
    </source>
</evidence>
<comment type="subcellular location">
    <subcellularLocation>
        <location evidence="1">Nucleus</location>
        <location evidence="1">Nucleolus</location>
    </subcellularLocation>
</comment>
<dbReference type="OrthoDB" id="277439at2759"/>
<dbReference type="Proteomes" id="UP000494106">
    <property type="component" value="Unassembled WGS sequence"/>
</dbReference>
<dbReference type="PANTHER" id="PTHR14150">
    <property type="entry name" value="U3 SMALL NUCLEOLAR RNA-ASSOCIATED PROTEIN 14"/>
    <property type="match status" value="1"/>
</dbReference>
<dbReference type="GO" id="GO:0006364">
    <property type="term" value="P:rRNA processing"/>
    <property type="evidence" value="ECO:0007669"/>
    <property type="project" value="InterPro"/>
</dbReference>
<feature type="region of interest" description="Disordered" evidence="5">
    <location>
        <begin position="295"/>
        <end position="335"/>
    </location>
</feature>
<dbReference type="AlphaFoldDB" id="A0A8S0ZDR7"/>
<evidence type="ECO:0000313" key="6">
    <source>
        <dbReference type="EMBL" id="CAB3230810.1"/>
    </source>
</evidence>
<keyword evidence="3" id="KW-0597">Phosphoprotein</keyword>
<keyword evidence="4" id="KW-0539">Nucleus</keyword>
<evidence type="ECO:0000256" key="4">
    <source>
        <dbReference type="ARBA" id="ARBA00023242"/>
    </source>
</evidence>
<sequence length="679" mass="78659">MEDIEDNEHVALEHDRLVSAISKLDKTQYITEPTRNEATNVNSEFNLIKNKNRLNLSNVAKILENTSHHVQISKKLKKTQDESKVLTKPLEKPQAERIKRATGYEETTKRVGRWDPVVARSRTVDYVTFPLKHVSTKLQPTGEFLSKFKSKSDLEKELEELDPPTIEENDEEDEKMFPMSYEEMVEHRQHIAKIRAQQSYKAAKSKRQGKIKSKKYHRVLKKEKLKQQLKEFEELQKKDPEEALKKLEALEKGRALERHTLRHKNTGKWAKNKLIRAKYDKEVRQQLAEQLAVSRSLTQKTQNSQSSDDEIETETIPDLNLAQDPTNPWMLQRSDKSNVNTEFNFGYKKFLQNKMKRNEDTDSEPSETEQSNVEKQVEKKLNKIRGNIERLERASRLENKKAKVNNTERDNLEYLKFKPTKVKAVIDEELIETASKKVDEINNGHGITPVSKVLNGDQLPAQQSTDSNIDPTRFIDVKPKYLNTALSQVENEYDQLDDDEKVVPKVNIEEVFEEDDVVASFRQEKEDEKNKDKPEDIILSLPGWGSWGGKGVKPQKRRKNRFIINAAPKMPRRDENKGDIIIKEYKDPKLVSHKVQDVPFPFESVKDYEASIRAPLGNTFIPEKAHKKLIRPSIITKAGTIIEPMDEEELLVPKNRSFKNEAVMKILGCKSKKQKITIK</sequence>
<accession>A0A8S0ZDR7</accession>
<evidence type="ECO:0008006" key="8">
    <source>
        <dbReference type="Google" id="ProtNLM"/>
    </source>
</evidence>
<gene>
    <name evidence="6" type="ORF">APLA_LOCUS4360</name>
</gene>
<proteinExistence type="inferred from homology"/>
<reference evidence="6 7" key="1">
    <citation type="submission" date="2020-04" db="EMBL/GenBank/DDBJ databases">
        <authorList>
            <person name="Wallbank WR R."/>
            <person name="Pardo Diaz C."/>
            <person name="Kozak K."/>
            <person name="Martin S."/>
            <person name="Jiggins C."/>
            <person name="Moest M."/>
            <person name="Warren A I."/>
            <person name="Byers J.R.P. K."/>
            <person name="Montejo-Kovacevich G."/>
            <person name="Yen C E."/>
        </authorList>
    </citation>
    <scope>NUCLEOTIDE SEQUENCE [LARGE SCALE GENOMIC DNA]</scope>
</reference>
<comment type="similarity">
    <text evidence="2">Belongs to the UTP14 family.</text>
</comment>
<dbReference type="PANTHER" id="PTHR14150:SF12">
    <property type="entry name" value="U3 SMALL NUCLEOLAR RNA-ASSOCIATED PROTEIN 14 HOMOLOG A"/>
    <property type="match status" value="1"/>
</dbReference>
<dbReference type="EMBL" id="CADEBC010000428">
    <property type="protein sequence ID" value="CAB3230810.1"/>
    <property type="molecule type" value="Genomic_DNA"/>
</dbReference>
<comment type="caution">
    <text evidence="6">The sequence shown here is derived from an EMBL/GenBank/DDBJ whole genome shotgun (WGS) entry which is preliminary data.</text>
</comment>
<dbReference type="Pfam" id="PF04615">
    <property type="entry name" value="Utp14"/>
    <property type="match status" value="2"/>
</dbReference>
<feature type="compositionally biased region" description="Polar residues" evidence="5">
    <location>
        <begin position="295"/>
        <end position="306"/>
    </location>
</feature>
<organism evidence="6 7">
    <name type="scientific">Arctia plantaginis</name>
    <name type="common">Wood tiger moth</name>
    <name type="synonym">Phalaena plantaginis</name>
    <dbReference type="NCBI Taxonomy" id="874455"/>
    <lineage>
        <taxon>Eukaryota</taxon>
        <taxon>Metazoa</taxon>
        <taxon>Ecdysozoa</taxon>
        <taxon>Arthropoda</taxon>
        <taxon>Hexapoda</taxon>
        <taxon>Insecta</taxon>
        <taxon>Pterygota</taxon>
        <taxon>Neoptera</taxon>
        <taxon>Endopterygota</taxon>
        <taxon>Lepidoptera</taxon>
        <taxon>Glossata</taxon>
        <taxon>Ditrysia</taxon>
        <taxon>Noctuoidea</taxon>
        <taxon>Erebidae</taxon>
        <taxon>Arctiinae</taxon>
        <taxon>Arctia</taxon>
    </lineage>
</organism>
<dbReference type="InterPro" id="IPR006709">
    <property type="entry name" value="SSU_processome_Utp14"/>
</dbReference>
<evidence type="ECO:0000256" key="1">
    <source>
        <dbReference type="ARBA" id="ARBA00004604"/>
    </source>
</evidence>
<evidence type="ECO:0000256" key="2">
    <source>
        <dbReference type="ARBA" id="ARBA00007774"/>
    </source>
</evidence>
<evidence type="ECO:0000256" key="3">
    <source>
        <dbReference type="ARBA" id="ARBA00022553"/>
    </source>
</evidence>
<evidence type="ECO:0000256" key="5">
    <source>
        <dbReference type="SAM" id="MobiDB-lite"/>
    </source>
</evidence>